<dbReference type="HOGENOM" id="CLU_2618001_0_0_6"/>
<evidence type="ECO:0000313" key="1">
    <source>
        <dbReference type="EMBL" id="AFI84647.1"/>
    </source>
</evidence>
<accession>I1XJS8</accession>
<reference evidence="1 2" key="2">
    <citation type="journal article" date="2013" name="Int. J. Syst. Evol. Microbiol.">
        <title>Methylophaga nitratireducenticrescens sp. nov. and Methylophaga frappieri sp. nov., isolated from the biofilm of the methanol-fed denitrification system treating the seawater at the Montreal Biodome.</title>
        <authorList>
            <person name="Villeneuve C."/>
            <person name="Martineau C."/>
            <person name="Mauffrey F."/>
            <person name="Villemur R."/>
        </authorList>
    </citation>
    <scope>NUCLEOTIDE SEQUENCE [LARGE SCALE GENOMIC DNA]</scope>
    <source>
        <strain evidence="1 2">JAM1</strain>
    </source>
</reference>
<name>I1XJS8_METNJ</name>
<keyword evidence="2" id="KW-1185">Reference proteome</keyword>
<dbReference type="AlphaFoldDB" id="I1XJS8"/>
<dbReference type="STRING" id="754476.Q7A_1829"/>
<protein>
    <submittedName>
        <fullName evidence="1">Uncharacterized protein</fullName>
    </submittedName>
</protein>
<gene>
    <name evidence="1" type="ordered locus">Q7A_1829</name>
</gene>
<reference evidence="1 2" key="1">
    <citation type="journal article" date="2012" name="J. Bacteriol.">
        <title>Complete genome sequences of Methylophaga sp. strain JAM1 and Methylophaga sp. strain JAM7.</title>
        <authorList>
            <person name="Villeneuve C."/>
            <person name="Martineau C."/>
            <person name="Mauffrey F."/>
            <person name="Villemur R."/>
        </authorList>
    </citation>
    <scope>NUCLEOTIDE SEQUENCE [LARGE SCALE GENOMIC DNA]</scope>
    <source>
        <strain evidence="1 2">JAM1</strain>
    </source>
</reference>
<dbReference type="EMBL" id="CP003390">
    <property type="protein sequence ID" value="AFI84647.1"/>
    <property type="molecule type" value="Genomic_DNA"/>
</dbReference>
<proteinExistence type="predicted"/>
<organism evidence="1 2">
    <name type="scientific">Methylophaga nitratireducenticrescens</name>
    <dbReference type="NCBI Taxonomy" id="754476"/>
    <lineage>
        <taxon>Bacteria</taxon>
        <taxon>Pseudomonadati</taxon>
        <taxon>Pseudomonadota</taxon>
        <taxon>Gammaproteobacteria</taxon>
        <taxon>Thiotrichales</taxon>
        <taxon>Piscirickettsiaceae</taxon>
        <taxon>Methylophaga</taxon>
    </lineage>
</organism>
<dbReference type="Proteomes" id="UP000009144">
    <property type="component" value="Chromosome"/>
</dbReference>
<sequence>MEQDGSMSNMDHANMPDCCNDAETAAKTGKSCKADQDCSISNVVILFSVPSWNFVFTDRRLARAGIPFVPTLAPTDLWRPPTLS</sequence>
<evidence type="ECO:0000313" key="2">
    <source>
        <dbReference type="Proteomes" id="UP000009144"/>
    </source>
</evidence>
<dbReference type="KEGG" id="mej:Q7A_1829"/>